<dbReference type="GO" id="GO:0016757">
    <property type="term" value="F:glycosyltransferase activity"/>
    <property type="evidence" value="ECO:0007669"/>
    <property type="project" value="InterPro"/>
</dbReference>
<dbReference type="GO" id="GO:0009103">
    <property type="term" value="P:lipopolysaccharide biosynthetic process"/>
    <property type="evidence" value="ECO:0007669"/>
    <property type="project" value="TreeGrafter"/>
</dbReference>
<feature type="domain" description="Glycosyl transferase family 1" evidence="2">
    <location>
        <begin position="192"/>
        <end position="358"/>
    </location>
</feature>
<dbReference type="Gene3D" id="3.40.50.2000">
    <property type="entry name" value="Glycogen Phosphorylase B"/>
    <property type="match status" value="2"/>
</dbReference>
<dbReference type="SUPFAM" id="SSF53756">
    <property type="entry name" value="UDP-Glycosyltransferase/glycogen phosphorylase"/>
    <property type="match status" value="1"/>
</dbReference>
<evidence type="ECO:0000313" key="3">
    <source>
        <dbReference type="EMBL" id="MBE9116911.1"/>
    </source>
</evidence>
<evidence type="ECO:0000256" key="1">
    <source>
        <dbReference type="ARBA" id="ARBA00022679"/>
    </source>
</evidence>
<dbReference type="Pfam" id="PF00534">
    <property type="entry name" value="Glycos_transf_1"/>
    <property type="match status" value="1"/>
</dbReference>
<gene>
    <name evidence="3" type="ORF">IQ249_13470</name>
</gene>
<dbReference type="CDD" id="cd03801">
    <property type="entry name" value="GT4_PimA-like"/>
    <property type="match status" value="1"/>
</dbReference>
<dbReference type="EMBL" id="JADEWZ010000018">
    <property type="protein sequence ID" value="MBE9116911.1"/>
    <property type="molecule type" value="Genomic_DNA"/>
</dbReference>
<dbReference type="AlphaFoldDB" id="A0A8J7DX97"/>
<dbReference type="RefSeq" id="WP_194029998.1">
    <property type="nucleotide sequence ID" value="NZ_JADEWZ010000018.1"/>
</dbReference>
<name>A0A8J7DX97_9CYAN</name>
<proteinExistence type="predicted"/>
<protein>
    <submittedName>
        <fullName evidence="3">Glycosyltransferase family 4 protein</fullName>
    </submittedName>
</protein>
<comment type="caution">
    <text evidence="3">The sequence shown here is derived from an EMBL/GenBank/DDBJ whole genome shotgun (WGS) entry which is preliminary data.</text>
</comment>
<accession>A0A8J7DX97</accession>
<organism evidence="3 4">
    <name type="scientific">Lusitaniella coriacea LEGE 07157</name>
    <dbReference type="NCBI Taxonomy" id="945747"/>
    <lineage>
        <taxon>Bacteria</taxon>
        <taxon>Bacillati</taxon>
        <taxon>Cyanobacteriota</taxon>
        <taxon>Cyanophyceae</taxon>
        <taxon>Spirulinales</taxon>
        <taxon>Lusitaniellaceae</taxon>
        <taxon>Lusitaniella</taxon>
    </lineage>
</organism>
<dbReference type="PANTHER" id="PTHR46401:SF2">
    <property type="entry name" value="GLYCOSYLTRANSFERASE WBBK-RELATED"/>
    <property type="match status" value="1"/>
</dbReference>
<dbReference type="PANTHER" id="PTHR46401">
    <property type="entry name" value="GLYCOSYLTRANSFERASE WBBK-RELATED"/>
    <property type="match status" value="1"/>
</dbReference>
<keyword evidence="4" id="KW-1185">Reference proteome</keyword>
<reference evidence="3" key="1">
    <citation type="submission" date="2020-10" db="EMBL/GenBank/DDBJ databases">
        <authorList>
            <person name="Castelo-Branco R."/>
            <person name="Eusebio N."/>
            <person name="Adriana R."/>
            <person name="Vieira A."/>
            <person name="Brugerolle De Fraissinette N."/>
            <person name="Rezende De Castro R."/>
            <person name="Schneider M.P."/>
            <person name="Vasconcelos V."/>
            <person name="Leao P.N."/>
        </authorList>
    </citation>
    <scope>NUCLEOTIDE SEQUENCE</scope>
    <source>
        <strain evidence="3">LEGE 07157</strain>
    </source>
</reference>
<evidence type="ECO:0000259" key="2">
    <source>
        <dbReference type="Pfam" id="PF00534"/>
    </source>
</evidence>
<evidence type="ECO:0000313" key="4">
    <source>
        <dbReference type="Proteomes" id="UP000654482"/>
    </source>
</evidence>
<dbReference type="Proteomes" id="UP000654482">
    <property type="component" value="Unassembled WGS sequence"/>
</dbReference>
<sequence length="383" mass="43221">MKDIRIAWLVPSVELGAYWQPVLREFTQVYPNTLFYTGQVWPGFDPEQPGCSAIEIVGETKFVETQKVETGYGRGFIVVSPSIIGRLLKFKPDIVFPQAFSLWTVFAVLLKPIFGWKLAIIYDGSSPNTDFRDSGFRTVARKWLAKFADAFVSNSEAGKQYLMEALGVPESKIMKRVYLVPDAKALQRRLENTEDIELQLKRPTFLYVGRITQRKGIKTLLGACAVLKERGIENFNLLIVGKGDQREELEAFIRENGFEEQVIWAGWVEYGKLGLYFQQADVFVFPTYEDVWGMVVPEAMIFGKPILCSKGAAAAELIEEGQNGYLFDPHNPEDLAEQMLRLIDDPSLIESMGARSREIIAQTTPETAARSFVEATEAIFAQQ</sequence>
<keyword evidence="1" id="KW-0808">Transferase</keyword>
<dbReference type="InterPro" id="IPR001296">
    <property type="entry name" value="Glyco_trans_1"/>
</dbReference>